<accession>A0ABU1SUV9</accession>
<dbReference type="Proteomes" id="UP001250791">
    <property type="component" value="Unassembled WGS sequence"/>
</dbReference>
<evidence type="ECO:0000313" key="2">
    <source>
        <dbReference type="Proteomes" id="UP001250791"/>
    </source>
</evidence>
<proteinExistence type="predicted"/>
<sequence length="51" mass="5935">MKDGKVEQKEKPPGTVDDMVRALKGGEWVIILRQFFEALRSVWPKPKKDDH</sequence>
<comment type="caution">
    <text evidence="1">The sequence shown here is derived from an EMBL/GenBank/DDBJ whole genome shotgun (WGS) entry which is preliminary data.</text>
</comment>
<reference evidence="1 2" key="1">
    <citation type="submission" date="2023-07" db="EMBL/GenBank/DDBJ databases">
        <title>Sorghum-associated microbial communities from plants grown in Nebraska, USA.</title>
        <authorList>
            <person name="Schachtman D."/>
        </authorList>
    </citation>
    <scope>NUCLEOTIDE SEQUENCE [LARGE SCALE GENOMIC DNA]</scope>
    <source>
        <strain evidence="1 2">3199</strain>
    </source>
</reference>
<organism evidence="1 2">
    <name type="scientific">Rhizobium miluonense</name>
    <dbReference type="NCBI Taxonomy" id="411945"/>
    <lineage>
        <taxon>Bacteria</taxon>
        <taxon>Pseudomonadati</taxon>
        <taxon>Pseudomonadota</taxon>
        <taxon>Alphaproteobacteria</taxon>
        <taxon>Hyphomicrobiales</taxon>
        <taxon>Rhizobiaceae</taxon>
        <taxon>Rhizobium/Agrobacterium group</taxon>
        <taxon>Rhizobium</taxon>
    </lineage>
</organism>
<name>A0ABU1SUV9_9HYPH</name>
<evidence type="ECO:0008006" key="3">
    <source>
        <dbReference type="Google" id="ProtNLM"/>
    </source>
</evidence>
<keyword evidence="2" id="KW-1185">Reference proteome</keyword>
<evidence type="ECO:0000313" key="1">
    <source>
        <dbReference type="EMBL" id="MDR6902762.1"/>
    </source>
</evidence>
<dbReference type="RefSeq" id="WP_310233663.1">
    <property type="nucleotide sequence ID" value="NZ_JAVDUP010000006.1"/>
</dbReference>
<dbReference type="EMBL" id="JAVDUP010000006">
    <property type="protein sequence ID" value="MDR6902762.1"/>
    <property type="molecule type" value="Genomic_DNA"/>
</dbReference>
<gene>
    <name evidence="1" type="ORF">J2W52_004395</name>
</gene>
<protein>
    <recommendedName>
        <fullName evidence="3">Transposase</fullName>
    </recommendedName>
</protein>